<feature type="transmembrane region" description="Helical" evidence="2">
    <location>
        <begin position="75"/>
        <end position="96"/>
    </location>
</feature>
<name>A0A226EQZ1_FOLCA</name>
<evidence type="ECO:0000313" key="3">
    <source>
        <dbReference type="EMBL" id="OXA59464.1"/>
    </source>
</evidence>
<keyword evidence="2" id="KW-0812">Transmembrane</keyword>
<evidence type="ECO:0000256" key="1">
    <source>
        <dbReference type="SAM" id="MobiDB-lite"/>
    </source>
</evidence>
<evidence type="ECO:0000313" key="4">
    <source>
        <dbReference type="Proteomes" id="UP000198287"/>
    </source>
</evidence>
<reference evidence="3 4" key="1">
    <citation type="submission" date="2015-12" db="EMBL/GenBank/DDBJ databases">
        <title>The genome of Folsomia candida.</title>
        <authorList>
            <person name="Faddeeva A."/>
            <person name="Derks M.F."/>
            <person name="Anvar Y."/>
            <person name="Smit S."/>
            <person name="Van Straalen N."/>
            <person name="Roelofs D."/>
        </authorList>
    </citation>
    <scope>NUCLEOTIDE SEQUENCE [LARGE SCALE GENOMIC DNA]</scope>
    <source>
        <strain evidence="3 4">VU population</strain>
        <tissue evidence="3">Whole body</tissue>
    </source>
</reference>
<protein>
    <recommendedName>
        <fullName evidence="5">Transmembrane protein</fullName>
    </recommendedName>
</protein>
<keyword evidence="4" id="KW-1185">Reference proteome</keyword>
<accession>A0A226EQZ1</accession>
<feature type="compositionally biased region" description="Acidic residues" evidence="1">
    <location>
        <begin position="1"/>
        <end position="11"/>
    </location>
</feature>
<comment type="caution">
    <text evidence="3">The sequence shown here is derived from an EMBL/GenBank/DDBJ whole genome shotgun (WGS) entry which is preliminary data.</text>
</comment>
<keyword evidence="2" id="KW-0472">Membrane</keyword>
<gene>
    <name evidence="3" type="ORF">Fcan01_05639</name>
</gene>
<sequence length="351" mass="39798">MSDSNLEEEMSADIPAETSPTSSAQESSELPRQSLFNPINGPERCRCPSSIPDQPIPNQKSVGITFFIGLARSSLIFGAAVSILIFVVRSLVYAIFHKVGSPHYGWIFLCSFFTVVILLVTRRAVMSLTANRSNEIPLVLPEYLQLSDEEKPKSVKKCRKIEKRDCKNLTEVKRRDQALKSGFVIPPNDQNQEEDQTYFLKHNPSETTLTLENCKSICNLGSRKKVQESRETRRNKENRKKFCCYKNPILYPTKDPLKTKQKSDCSSDSENDDDGFLYDILQIPLRRPNASAGRPWMAQVDETFDVSITDLFGENDPCMAGDTRDRRAGRFHWTVGSPDVLHIDHAQIIFT</sequence>
<feature type="region of interest" description="Disordered" evidence="1">
    <location>
        <begin position="1"/>
        <end position="33"/>
    </location>
</feature>
<proteinExistence type="predicted"/>
<evidence type="ECO:0000256" key="2">
    <source>
        <dbReference type="SAM" id="Phobius"/>
    </source>
</evidence>
<dbReference type="Proteomes" id="UP000198287">
    <property type="component" value="Unassembled WGS sequence"/>
</dbReference>
<organism evidence="3 4">
    <name type="scientific">Folsomia candida</name>
    <name type="common">Springtail</name>
    <dbReference type="NCBI Taxonomy" id="158441"/>
    <lineage>
        <taxon>Eukaryota</taxon>
        <taxon>Metazoa</taxon>
        <taxon>Ecdysozoa</taxon>
        <taxon>Arthropoda</taxon>
        <taxon>Hexapoda</taxon>
        <taxon>Collembola</taxon>
        <taxon>Entomobryomorpha</taxon>
        <taxon>Isotomoidea</taxon>
        <taxon>Isotomidae</taxon>
        <taxon>Proisotominae</taxon>
        <taxon>Folsomia</taxon>
    </lineage>
</organism>
<dbReference type="AlphaFoldDB" id="A0A226EQZ1"/>
<feature type="compositionally biased region" description="Polar residues" evidence="1">
    <location>
        <begin position="18"/>
        <end position="33"/>
    </location>
</feature>
<keyword evidence="2" id="KW-1133">Transmembrane helix</keyword>
<dbReference type="EMBL" id="LNIX01000002">
    <property type="protein sequence ID" value="OXA59464.1"/>
    <property type="molecule type" value="Genomic_DNA"/>
</dbReference>
<evidence type="ECO:0008006" key="5">
    <source>
        <dbReference type="Google" id="ProtNLM"/>
    </source>
</evidence>
<feature type="transmembrane region" description="Helical" evidence="2">
    <location>
        <begin position="102"/>
        <end position="120"/>
    </location>
</feature>